<reference evidence="1" key="1">
    <citation type="submission" date="2023-04" db="EMBL/GenBank/DDBJ databases">
        <title>A chromosome-level genome assembly of the parasitoid wasp Eretmocerus hayati.</title>
        <authorList>
            <person name="Zhong Y."/>
            <person name="Liu S."/>
            <person name="Liu Y."/>
        </authorList>
    </citation>
    <scope>NUCLEOTIDE SEQUENCE</scope>
    <source>
        <strain evidence="1">ZJU_SS_LIU_2023</strain>
    </source>
</reference>
<protein>
    <submittedName>
        <fullName evidence="1">Uncharacterized protein</fullName>
    </submittedName>
</protein>
<organism evidence="1 2">
    <name type="scientific">Eretmocerus hayati</name>
    <dbReference type="NCBI Taxonomy" id="131215"/>
    <lineage>
        <taxon>Eukaryota</taxon>
        <taxon>Metazoa</taxon>
        <taxon>Ecdysozoa</taxon>
        <taxon>Arthropoda</taxon>
        <taxon>Hexapoda</taxon>
        <taxon>Insecta</taxon>
        <taxon>Pterygota</taxon>
        <taxon>Neoptera</taxon>
        <taxon>Endopterygota</taxon>
        <taxon>Hymenoptera</taxon>
        <taxon>Apocrita</taxon>
        <taxon>Proctotrupomorpha</taxon>
        <taxon>Chalcidoidea</taxon>
        <taxon>Aphelinidae</taxon>
        <taxon>Aphelininae</taxon>
        <taxon>Eretmocerus</taxon>
    </lineage>
</organism>
<name>A0ACC2NA68_9HYME</name>
<accession>A0ACC2NA68</accession>
<proteinExistence type="predicted"/>
<dbReference type="Proteomes" id="UP001239111">
    <property type="component" value="Chromosome 4"/>
</dbReference>
<evidence type="ECO:0000313" key="1">
    <source>
        <dbReference type="EMBL" id="KAJ8667956.1"/>
    </source>
</evidence>
<gene>
    <name evidence="1" type="ORF">QAD02_009619</name>
</gene>
<dbReference type="EMBL" id="CM056744">
    <property type="protein sequence ID" value="KAJ8667956.1"/>
    <property type="molecule type" value="Genomic_DNA"/>
</dbReference>
<comment type="caution">
    <text evidence="1">The sequence shown here is derived from an EMBL/GenBank/DDBJ whole genome shotgun (WGS) entry which is preliminary data.</text>
</comment>
<evidence type="ECO:0000313" key="2">
    <source>
        <dbReference type="Proteomes" id="UP001239111"/>
    </source>
</evidence>
<sequence>MHDPSNDQCDNVSIRSDESSMSNSSALREKLESLMRSEMKHSQVLHDLQSKNNLLRLDLENLNNSCERFAKQKSKKNEILEERYKQLTECQNRNKNHLREKLSSTIKKLDDINAKFCQAFDDYKPQILKDTIEALENQRHQEAQRIKISAEQLNVLESKDAEILMNPRPIPTSNLEIVTKELADASMKRPEIELEARRQKIKDNIRKLQEKRQKLTSNLRKSR</sequence>
<keyword evidence="2" id="KW-1185">Reference proteome</keyword>